<dbReference type="AlphaFoldDB" id="A0A4R2T1C6"/>
<evidence type="ECO:0000313" key="1">
    <source>
        <dbReference type="EMBL" id="TCP95715.1"/>
    </source>
</evidence>
<gene>
    <name evidence="1" type="ORF">EDD79_105711</name>
</gene>
<name>A0A4R2T1C6_9FIRM</name>
<organism evidence="1 2">
    <name type="scientific">Serpentinicella alkaliphila</name>
    <dbReference type="NCBI Taxonomy" id="1734049"/>
    <lineage>
        <taxon>Bacteria</taxon>
        <taxon>Bacillati</taxon>
        <taxon>Bacillota</taxon>
        <taxon>Clostridia</taxon>
        <taxon>Peptostreptococcales</taxon>
        <taxon>Natronincolaceae</taxon>
        <taxon>Serpentinicella</taxon>
    </lineage>
</organism>
<proteinExistence type="predicted"/>
<reference evidence="1 2" key="1">
    <citation type="submission" date="2019-03" db="EMBL/GenBank/DDBJ databases">
        <title>Genomic Encyclopedia of Type Strains, Phase IV (KMG-IV): sequencing the most valuable type-strain genomes for metagenomic binning, comparative biology and taxonomic classification.</title>
        <authorList>
            <person name="Goeker M."/>
        </authorList>
    </citation>
    <scope>NUCLEOTIDE SEQUENCE [LARGE SCALE GENOMIC DNA]</scope>
    <source>
        <strain evidence="1 2">DSM 100013</strain>
    </source>
</reference>
<comment type="caution">
    <text evidence="1">The sequence shown here is derived from an EMBL/GenBank/DDBJ whole genome shotgun (WGS) entry which is preliminary data.</text>
</comment>
<sequence>MSIYQFFSSDKPLDDVHNPYIKLMSINDMIENNMEINDLLLRTTKNKDEKIVLHCDSEEHLYEIEIKKENNISMSYISKYTDKQYISSLEWRYTDKRAEELVQYIKSQLRYVDEIELWSIWMDKKIEEITYLELNIKDLNVFIVKEAIGSGLYEKPICLRITI</sequence>
<protein>
    <submittedName>
        <fullName evidence="1">Uncharacterized protein</fullName>
    </submittedName>
</protein>
<dbReference type="OrthoDB" id="1797524at2"/>
<dbReference type="EMBL" id="SLYC01000057">
    <property type="protein sequence ID" value="TCP95715.1"/>
    <property type="molecule type" value="Genomic_DNA"/>
</dbReference>
<evidence type="ECO:0000313" key="2">
    <source>
        <dbReference type="Proteomes" id="UP000295504"/>
    </source>
</evidence>
<accession>A0A4R2T1C6</accession>
<dbReference type="Proteomes" id="UP000295504">
    <property type="component" value="Unassembled WGS sequence"/>
</dbReference>
<keyword evidence="2" id="KW-1185">Reference proteome</keyword>
<dbReference type="RefSeq" id="WP_132849651.1">
    <property type="nucleotide sequence ID" value="NZ_CP058648.1"/>
</dbReference>